<evidence type="ECO:0000313" key="14">
    <source>
        <dbReference type="EMBL" id="SQB97566.1"/>
    </source>
</evidence>
<keyword evidence="8 12" id="KW-1133">Transmembrane helix</keyword>
<dbReference type="GO" id="GO:0046872">
    <property type="term" value="F:metal ion binding"/>
    <property type="evidence" value="ECO:0007669"/>
    <property type="project" value="UniProtKB-KW"/>
</dbReference>
<feature type="transmembrane region" description="Helical" evidence="12">
    <location>
        <begin position="177"/>
        <end position="199"/>
    </location>
</feature>
<keyword evidence="10 12" id="KW-0472">Membrane</keyword>
<dbReference type="Gene3D" id="3.30.2010.10">
    <property type="entry name" value="Metalloproteases ('zincins'), catalytic domain"/>
    <property type="match status" value="1"/>
</dbReference>
<reference evidence="14 15" key="1">
    <citation type="submission" date="2018-06" db="EMBL/GenBank/DDBJ databases">
        <authorList>
            <consortium name="Pathogen Informatics"/>
            <person name="Doyle S."/>
        </authorList>
    </citation>
    <scope>NUCLEOTIDE SEQUENCE [LARGE SCALE GENOMIC DNA]</scope>
    <source>
        <strain evidence="14 15">NCTC13102</strain>
    </source>
</reference>
<sequence>MSLERIFFTNILKTYIVLALYIGIFIVIGLLVDIVRIDALSLSSGFAALLSFQEFPLVTCIMACVGGLIVLWTLNRFDVIMLKGEEYELLQSLSNPNVTQRRILSAFDEVLRLANFKAKPKLYLIYADYMNAFASGWKEENSLVAITLPLAQNLDDDELKAVLAHEISHIRHGDIRLTMCVGILSNILLLVCNSATYLFMGGNRNSGAQSAKMILLVLQFVLPLLTMWLQMFLSRSREYMADGGSAYIMGDPHPLISALQKISNHYATHHTSALDSNPTRRAAYIFDFSDAFSTHPSLKNRIKSLLHRSNTI</sequence>
<keyword evidence="6 11" id="KW-0378">Hydrolase</keyword>
<feature type="transmembrane region" description="Helical" evidence="12">
    <location>
        <begin position="12"/>
        <end position="35"/>
    </location>
</feature>
<dbReference type="RefSeq" id="WP_112058253.1">
    <property type="nucleotide sequence ID" value="NZ_UAWL01000006.1"/>
</dbReference>
<dbReference type="GO" id="GO:0005886">
    <property type="term" value="C:plasma membrane"/>
    <property type="evidence" value="ECO:0007669"/>
    <property type="project" value="UniProtKB-SubCell"/>
</dbReference>
<keyword evidence="9 11" id="KW-0482">Metalloprotease</keyword>
<keyword evidence="5" id="KW-0479">Metal-binding</keyword>
<dbReference type="PANTHER" id="PTHR43221">
    <property type="entry name" value="PROTEASE HTPX"/>
    <property type="match status" value="1"/>
</dbReference>
<dbReference type="Proteomes" id="UP000250166">
    <property type="component" value="Unassembled WGS sequence"/>
</dbReference>
<gene>
    <name evidence="14" type="primary">htpX_1</name>
    <name evidence="14" type="ORF">NCTC13102_00267</name>
</gene>
<comment type="cofactor">
    <cofactor evidence="11">
        <name>Zn(2+)</name>
        <dbReference type="ChEBI" id="CHEBI:29105"/>
    </cofactor>
    <text evidence="11">Binds 1 zinc ion per subunit.</text>
</comment>
<feature type="transmembrane region" description="Helical" evidence="12">
    <location>
        <begin position="211"/>
        <end position="233"/>
    </location>
</feature>
<keyword evidence="14" id="KW-0346">Stress response</keyword>
<dbReference type="NCBIfam" id="NF002775">
    <property type="entry name" value="PRK02870.1"/>
    <property type="match status" value="1"/>
</dbReference>
<evidence type="ECO:0000256" key="1">
    <source>
        <dbReference type="ARBA" id="ARBA00004651"/>
    </source>
</evidence>
<dbReference type="GO" id="GO:0004222">
    <property type="term" value="F:metalloendopeptidase activity"/>
    <property type="evidence" value="ECO:0007669"/>
    <property type="project" value="InterPro"/>
</dbReference>
<evidence type="ECO:0000256" key="12">
    <source>
        <dbReference type="SAM" id="Phobius"/>
    </source>
</evidence>
<evidence type="ECO:0000256" key="5">
    <source>
        <dbReference type="ARBA" id="ARBA00022723"/>
    </source>
</evidence>
<dbReference type="PANTHER" id="PTHR43221:SF1">
    <property type="entry name" value="PROTEASE HTPX"/>
    <property type="match status" value="1"/>
</dbReference>
<evidence type="ECO:0000256" key="4">
    <source>
        <dbReference type="ARBA" id="ARBA00022692"/>
    </source>
</evidence>
<proteinExistence type="inferred from homology"/>
<comment type="subcellular location">
    <subcellularLocation>
        <location evidence="1">Cell membrane</location>
        <topology evidence="1">Multi-pass membrane protein</topology>
    </subcellularLocation>
</comment>
<evidence type="ECO:0000256" key="9">
    <source>
        <dbReference type="ARBA" id="ARBA00023049"/>
    </source>
</evidence>
<comment type="similarity">
    <text evidence="11">Belongs to the peptidase M48 family.</text>
</comment>
<accession>A0A2X3BDW9</accession>
<keyword evidence="7 11" id="KW-0862">Zinc</keyword>
<dbReference type="InterPro" id="IPR001915">
    <property type="entry name" value="Peptidase_M48"/>
</dbReference>
<evidence type="ECO:0000256" key="10">
    <source>
        <dbReference type="ARBA" id="ARBA00023136"/>
    </source>
</evidence>
<evidence type="ECO:0000256" key="7">
    <source>
        <dbReference type="ARBA" id="ARBA00022833"/>
    </source>
</evidence>
<keyword evidence="3 11" id="KW-0645">Protease</keyword>
<dbReference type="EC" id="3.4.24.-" evidence="14"/>
<keyword evidence="2" id="KW-1003">Cell membrane</keyword>
<dbReference type="AlphaFoldDB" id="A0A2X3BDW9"/>
<dbReference type="InterPro" id="IPR050083">
    <property type="entry name" value="HtpX_protease"/>
</dbReference>
<evidence type="ECO:0000256" key="6">
    <source>
        <dbReference type="ARBA" id="ARBA00022801"/>
    </source>
</evidence>
<evidence type="ECO:0000256" key="8">
    <source>
        <dbReference type="ARBA" id="ARBA00022989"/>
    </source>
</evidence>
<keyword evidence="4 12" id="KW-0812">Transmembrane</keyword>
<feature type="domain" description="Peptidase M48" evidence="13">
    <location>
        <begin position="99"/>
        <end position="308"/>
    </location>
</feature>
<evidence type="ECO:0000259" key="13">
    <source>
        <dbReference type="Pfam" id="PF01435"/>
    </source>
</evidence>
<dbReference type="EMBL" id="UAWL01000006">
    <property type="protein sequence ID" value="SQB97566.1"/>
    <property type="molecule type" value="Genomic_DNA"/>
</dbReference>
<protein>
    <submittedName>
        <fullName evidence="14">Heat shock protein HtpX</fullName>
        <ecNumber evidence="14">3.4.24.-</ecNumber>
    </submittedName>
</protein>
<name>A0A2X3BDW9_9HELI</name>
<feature type="transmembrane region" description="Helical" evidence="12">
    <location>
        <begin position="55"/>
        <end position="74"/>
    </location>
</feature>
<dbReference type="GO" id="GO:0006508">
    <property type="term" value="P:proteolysis"/>
    <property type="evidence" value="ECO:0007669"/>
    <property type="project" value="UniProtKB-KW"/>
</dbReference>
<dbReference type="Pfam" id="PF01435">
    <property type="entry name" value="Peptidase_M48"/>
    <property type="match status" value="1"/>
</dbReference>
<organism evidence="14 15">
    <name type="scientific">Helicobacter fennelliae</name>
    <dbReference type="NCBI Taxonomy" id="215"/>
    <lineage>
        <taxon>Bacteria</taxon>
        <taxon>Pseudomonadati</taxon>
        <taxon>Campylobacterota</taxon>
        <taxon>Epsilonproteobacteria</taxon>
        <taxon>Campylobacterales</taxon>
        <taxon>Helicobacteraceae</taxon>
        <taxon>Helicobacter</taxon>
    </lineage>
</organism>
<evidence type="ECO:0000256" key="3">
    <source>
        <dbReference type="ARBA" id="ARBA00022670"/>
    </source>
</evidence>
<evidence type="ECO:0000313" key="15">
    <source>
        <dbReference type="Proteomes" id="UP000250166"/>
    </source>
</evidence>
<evidence type="ECO:0000256" key="2">
    <source>
        <dbReference type="ARBA" id="ARBA00022475"/>
    </source>
</evidence>
<evidence type="ECO:0000256" key="11">
    <source>
        <dbReference type="RuleBase" id="RU003983"/>
    </source>
</evidence>